<organism evidence="3 4">
    <name type="scientific">Vibrio celticus</name>
    <dbReference type="NCBI Taxonomy" id="446372"/>
    <lineage>
        <taxon>Bacteria</taxon>
        <taxon>Pseudomonadati</taxon>
        <taxon>Pseudomonadota</taxon>
        <taxon>Gammaproteobacteria</taxon>
        <taxon>Vibrionales</taxon>
        <taxon>Vibrionaceae</taxon>
        <taxon>Vibrio</taxon>
    </lineage>
</organism>
<protein>
    <submittedName>
        <fullName evidence="3">Tyrosine recombinase XerC</fullName>
    </submittedName>
</protein>
<dbReference type="Gene3D" id="1.10.443.10">
    <property type="entry name" value="Intergrase catalytic core"/>
    <property type="match status" value="1"/>
</dbReference>
<feature type="domain" description="Tyr recombinase" evidence="2">
    <location>
        <begin position="192"/>
        <end position="446"/>
    </location>
</feature>
<dbReference type="Pfam" id="PF00589">
    <property type="entry name" value="Phage_integrase"/>
    <property type="match status" value="1"/>
</dbReference>
<sequence length="495" mass="56406">MWCWMSAIVKVQAQVKIDHSGLMLDIPVLMTDQGVFEPLLDYVISQSHIKSLPWMNRVVFACQLLLEYMEANRGLFSEPSLLFQSFVQRLSSGTIDKEGFDSSGLFWLPRSVSNVNQLLSALNGLTDWLSIHKNTSSLNGFEEATTHQERLNYAAWHKRNQHDFLGHIKKNAPSELLKRVRKVRGKKDVIKVDGDAISFPEQLFKVFFIDGVGSARDSRVAIRDQLILLLMHGAGVRESDALHLWVDDVFLDPMNSDSVTVRLYHPEDGKAPNHWVGRKRQSTRSAYLAEKYHLTPRNKLTGTARVGWKTKVVDHDDNYIQLHWFPSYYGEVFAYLWQQYLMALLPIQRNHPYAFVSFARKQLGNALTLNAFNQSYAAAMGRIDQLASKPEGRSPHGHRHAYGRRMSNAGVDVRFIKKALHHSSLLSQSIYTQPGVRDVTLACERATQKLDGQQYANFKRDVELSWEIIMESGFEDIDPDGLFSGRAPKFGKRAS</sequence>
<evidence type="ECO:0000313" key="3">
    <source>
        <dbReference type="EMBL" id="SBT15095.1"/>
    </source>
</evidence>
<keyword evidence="1" id="KW-0233">DNA recombination</keyword>
<dbReference type="CDD" id="cd00397">
    <property type="entry name" value="DNA_BRE_C"/>
    <property type="match status" value="1"/>
</dbReference>
<proteinExistence type="predicted"/>
<dbReference type="AlphaFoldDB" id="A0A1C3JJ33"/>
<dbReference type="SUPFAM" id="SSF56349">
    <property type="entry name" value="DNA breaking-rejoining enzymes"/>
    <property type="match status" value="1"/>
</dbReference>
<dbReference type="EMBL" id="FLQZ01000106">
    <property type="protein sequence ID" value="SBT15095.1"/>
    <property type="molecule type" value="Genomic_DNA"/>
</dbReference>
<evidence type="ECO:0000256" key="1">
    <source>
        <dbReference type="ARBA" id="ARBA00023172"/>
    </source>
</evidence>
<keyword evidence="4" id="KW-1185">Reference proteome</keyword>
<reference evidence="4" key="1">
    <citation type="submission" date="2016-06" db="EMBL/GenBank/DDBJ databases">
        <authorList>
            <person name="Rodrigo-Torres L."/>
            <person name="Arahal D.R."/>
        </authorList>
    </citation>
    <scope>NUCLEOTIDE SEQUENCE [LARGE SCALE GENOMIC DNA]</scope>
    <source>
        <strain evidence="4">CECT 7224</strain>
    </source>
</reference>
<evidence type="ECO:0000259" key="2">
    <source>
        <dbReference type="PROSITE" id="PS51898"/>
    </source>
</evidence>
<dbReference type="PROSITE" id="PS51898">
    <property type="entry name" value="TYR_RECOMBINASE"/>
    <property type="match status" value="1"/>
</dbReference>
<name>A0A1C3JJ33_9VIBR</name>
<dbReference type="GO" id="GO:0015074">
    <property type="term" value="P:DNA integration"/>
    <property type="evidence" value="ECO:0007669"/>
    <property type="project" value="InterPro"/>
</dbReference>
<dbReference type="InterPro" id="IPR011010">
    <property type="entry name" value="DNA_brk_join_enz"/>
</dbReference>
<dbReference type="Proteomes" id="UP000092819">
    <property type="component" value="Unassembled WGS sequence"/>
</dbReference>
<dbReference type="GO" id="GO:0003677">
    <property type="term" value="F:DNA binding"/>
    <property type="evidence" value="ECO:0007669"/>
    <property type="project" value="InterPro"/>
</dbReference>
<dbReference type="NCBIfam" id="NF040693">
    <property type="entry name" value="recomb_GmtY"/>
    <property type="match status" value="1"/>
</dbReference>
<dbReference type="InterPro" id="IPR002104">
    <property type="entry name" value="Integrase_catalytic"/>
</dbReference>
<dbReference type="InterPro" id="IPR013762">
    <property type="entry name" value="Integrase-like_cat_sf"/>
</dbReference>
<gene>
    <name evidence="3" type="primary">xerC_7</name>
    <name evidence="3" type="ORF">VCE7224_03878</name>
</gene>
<dbReference type="GO" id="GO:0006310">
    <property type="term" value="P:DNA recombination"/>
    <property type="evidence" value="ECO:0007669"/>
    <property type="project" value="UniProtKB-KW"/>
</dbReference>
<evidence type="ECO:0000313" key="4">
    <source>
        <dbReference type="Proteomes" id="UP000092819"/>
    </source>
</evidence>
<accession>A0A1C3JJ33</accession>